<sequence length="98" mass="11424">MKIYESMQGRLQILRSSTSFGLVERPAILWAVSVPLRDQSARFSITLTTALLAIRRRGDLRFCQKMREVQAGKGRNIEHHQCEAIYRSRNRSAYRKSR</sequence>
<reference evidence="1" key="2">
    <citation type="submission" date="2023-04" db="EMBL/GenBank/DDBJ databases">
        <authorList>
            <person name="Bruccoleri R.E."/>
            <person name="Oakeley E.J."/>
            <person name="Faust A.-M."/>
            <person name="Dessus-Babus S."/>
            <person name="Altorfer M."/>
            <person name="Burckhardt D."/>
            <person name="Oertli M."/>
            <person name="Naumann U."/>
            <person name="Petersen F."/>
            <person name="Wong J."/>
        </authorList>
    </citation>
    <scope>NUCLEOTIDE SEQUENCE</scope>
    <source>
        <strain evidence="1">GSM-AAB239-AS_SAM_17_03QT</strain>
        <tissue evidence="1">Leaf</tissue>
    </source>
</reference>
<keyword evidence="1" id="KW-0240">DNA-directed RNA polymerase</keyword>
<dbReference type="EMBL" id="JANAVB010031218">
    <property type="protein sequence ID" value="KAJ6812255.1"/>
    <property type="molecule type" value="Genomic_DNA"/>
</dbReference>
<dbReference type="Proteomes" id="UP001140949">
    <property type="component" value="Unassembled WGS sequence"/>
</dbReference>
<protein>
    <submittedName>
        <fullName evidence="1">DNA-directed RNA polymerase III subunit RPC9-like</fullName>
    </submittedName>
</protein>
<organism evidence="1 2">
    <name type="scientific">Iris pallida</name>
    <name type="common">Sweet iris</name>
    <dbReference type="NCBI Taxonomy" id="29817"/>
    <lineage>
        <taxon>Eukaryota</taxon>
        <taxon>Viridiplantae</taxon>
        <taxon>Streptophyta</taxon>
        <taxon>Embryophyta</taxon>
        <taxon>Tracheophyta</taxon>
        <taxon>Spermatophyta</taxon>
        <taxon>Magnoliopsida</taxon>
        <taxon>Liliopsida</taxon>
        <taxon>Asparagales</taxon>
        <taxon>Iridaceae</taxon>
        <taxon>Iridoideae</taxon>
        <taxon>Irideae</taxon>
        <taxon>Iris</taxon>
    </lineage>
</organism>
<reference evidence="1" key="1">
    <citation type="journal article" date="2023" name="GigaByte">
        <title>Genome assembly of the bearded iris, Iris pallida Lam.</title>
        <authorList>
            <person name="Bruccoleri R.E."/>
            <person name="Oakeley E.J."/>
            <person name="Faust A.M.E."/>
            <person name="Altorfer M."/>
            <person name="Dessus-Babus S."/>
            <person name="Burckhardt D."/>
            <person name="Oertli M."/>
            <person name="Naumann U."/>
            <person name="Petersen F."/>
            <person name="Wong J."/>
        </authorList>
    </citation>
    <scope>NUCLEOTIDE SEQUENCE</scope>
    <source>
        <strain evidence="1">GSM-AAB239-AS_SAM_17_03QT</strain>
    </source>
</reference>
<keyword evidence="1" id="KW-0804">Transcription</keyword>
<evidence type="ECO:0000313" key="2">
    <source>
        <dbReference type="Proteomes" id="UP001140949"/>
    </source>
</evidence>
<name>A0AAX6F8J5_IRIPA</name>
<accession>A0AAX6F8J5</accession>
<dbReference type="GO" id="GO:0000428">
    <property type="term" value="C:DNA-directed RNA polymerase complex"/>
    <property type="evidence" value="ECO:0007669"/>
    <property type="project" value="UniProtKB-KW"/>
</dbReference>
<keyword evidence="2" id="KW-1185">Reference proteome</keyword>
<dbReference type="AlphaFoldDB" id="A0AAX6F8J5"/>
<gene>
    <name evidence="1" type="ORF">M6B38_149150</name>
</gene>
<comment type="caution">
    <text evidence="1">The sequence shown here is derived from an EMBL/GenBank/DDBJ whole genome shotgun (WGS) entry which is preliminary data.</text>
</comment>
<evidence type="ECO:0000313" key="1">
    <source>
        <dbReference type="EMBL" id="KAJ6812255.1"/>
    </source>
</evidence>
<proteinExistence type="predicted"/>